<proteinExistence type="predicted"/>
<name>A0A0F9E692_9ZZZZ</name>
<dbReference type="EMBL" id="LAZR01036240">
    <property type="protein sequence ID" value="KKL25371.1"/>
    <property type="molecule type" value="Genomic_DNA"/>
</dbReference>
<organism evidence="1">
    <name type="scientific">marine sediment metagenome</name>
    <dbReference type="NCBI Taxonomy" id="412755"/>
    <lineage>
        <taxon>unclassified sequences</taxon>
        <taxon>metagenomes</taxon>
        <taxon>ecological metagenomes</taxon>
    </lineage>
</organism>
<gene>
    <name evidence="1" type="ORF">LCGC14_2405990</name>
</gene>
<comment type="caution">
    <text evidence="1">The sequence shown here is derived from an EMBL/GenBank/DDBJ whole genome shotgun (WGS) entry which is preliminary data.</text>
</comment>
<accession>A0A0F9E692</accession>
<reference evidence="1" key="1">
    <citation type="journal article" date="2015" name="Nature">
        <title>Complex archaea that bridge the gap between prokaryotes and eukaryotes.</title>
        <authorList>
            <person name="Spang A."/>
            <person name="Saw J.H."/>
            <person name="Jorgensen S.L."/>
            <person name="Zaremba-Niedzwiedzka K."/>
            <person name="Martijn J."/>
            <person name="Lind A.E."/>
            <person name="van Eijk R."/>
            <person name="Schleper C."/>
            <person name="Guy L."/>
            <person name="Ettema T.J."/>
        </authorList>
    </citation>
    <scope>NUCLEOTIDE SEQUENCE</scope>
</reference>
<evidence type="ECO:0000313" key="1">
    <source>
        <dbReference type="EMBL" id="KKL25371.1"/>
    </source>
</evidence>
<sequence length="101" mass="10333">MALVAIGSETLTIDATAGGIGFTVAEITNKVIRAFCTVETNKVRIQTSGITITAGGTEGSPIKNVGGSFYVWGQPDLLAFKAIRPGAVSGTLQVIYEGEGG</sequence>
<dbReference type="AlphaFoldDB" id="A0A0F9E692"/>
<protein>
    <submittedName>
        <fullName evidence="1">Uncharacterized protein</fullName>
    </submittedName>
</protein>